<evidence type="ECO:0000256" key="2">
    <source>
        <dbReference type="ARBA" id="ARBA00007812"/>
    </source>
</evidence>
<dbReference type="InterPro" id="IPR011766">
    <property type="entry name" value="TPP_enzyme_TPP-bd"/>
</dbReference>
<evidence type="ECO:0000313" key="9">
    <source>
        <dbReference type="Proteomes" id="UP000321685"/>
    </source>
</evidence>
<feature type="domain" description="Thiamine pyrophosphate enzyme N-terminal TPP-binding" evidence="7">
    <location>
        <begin position="1"/>
        <end position="111"/>
    </location>
</feature>
<dbReference type="GO" id="GO:0009099">
    <property type="term" value="P:L-valine biosynthetic process"/>
    <property type="evidence" value="ECO:0007669"/>
    <property type="project" value="TreeGrafter"/>
</dbReference>
<dbReference type="PROSITE" id="PS00187">
    <property type="entry name" value="TPP_ENZYMES"/>
    <property type="match status" value="1"/>
</dbReference>
<comment type="cofactor">
    <cofactor evidence="1">
        <name>thiamine diphosphate</name>
        <dbReference type="ChEBI" id="CHEBI:58937"/>
    </cofactor>
</comment>
<dbReference type="Pfam" id="PF02775">
    <property type="entry name" value="TPP_enzyme_C"/>
    <property type="match status" value="1"/>
</dbReference>
<evidence type="ECO:0000313" key="8">
    <source>
        <dbReference type="EMBL" id="GEL24583.1"/>
    </source>
</evidence>
<dbReference type="CDD" id="cd00568">
    <property type="entry name" value="TPP_enzymes"/>
    <property type="match status" value="1"/>
</dbReference>
<organism evidence="8 9">
    <name type="scientific">Pseudonocardia sulfidoxydans NBRC 16205</name>
    <dbReference type="NCBI Taxonomy" id="1223511"/>
    <lineage>
        <taxon>Bacteria</taxon>
        <taxon>Bacillati</taxon>
        <taxon>Actinomycetota</taxon>
        <taxon>Actinomycetes</taxon>
        <taxon>Pseudonocardiales</taxon>
        <taxon>Pseudonocardiaceae</taxon>
        <taxon>Pseudonocardia</taxon>
    </lineage>
</organism>
<dbReference type="InterPro" id="IPR000399">
    <property type="entry name" value="TPP-bd_CS"/>
</dbReference>
<dbReference type="Gene3D" id="3.40.50.970">
    <property type="match status" value="2"/>
</dbReference>
<dbReference type="GO" id="GO:0005948">
    <property type="term" value="C:acetolactate synthase complex"/>
    <property type="evidence" value="ECO:0007669"/>
    <property type="project" value="TreeGrafter"/>
</dbReference>
<sequence length="519" mass="52101">MAAGLTAAGVRRIFGMPGGGPNLEMIGAAHEHGIGFTLARGETAACVMAGVFGLLTATPGVAVVTRGPGLTSAVNGLAQATLDRAPLVLVSDTVPADRRARIGHQLLDQVAVAAPVTRWNGILGAADPARVTAAACAVASGPRPGAVHLDFDPSVPGDAAPAVPGPAPLDEAALDRAVATARGRRRPVVVLGSSAPRHAAALRAVLNGAGVPVLTTYQGLGTIGTGGPDAAGLYTNGSPERSLLAEADLVVGVGLDGVEPMPGEWPWEAPVVLLDDAGFGPDTNTEFYGAPEPVTGPPAASLAALLDAAAPAWEPGTGARRREEFRAALRAAPRGDGLHPVDLTTAVLDHHGPVQVTVDAGAHMLAVLPLCDADRPHQVLISNGLATMGYALPAAVGAALARPGERVVCMVGDGGLGMTLAELETLARLNLPVTVVVFDDAALTLIELKQREGQGGAGAVRFTDVDFAAVAAGMGIRSAVAGDLAGVRAALAGSGDGPFLLDARVDPAGYSHVMRVSRG</sequence>
<feature type="domain" description="Thiamine pyrophosphate enzyme TPP-binding" evidence="6">
    <location>
        <begin position="359"/>
        <end position="502"/>
    </location>
</feature>
<dbReference type="Gene3D" id="3.40.50.1220">
    <property type="entry name" value="TPP-binding domain"/>
    <property type="match status" value="1"/>
</dbReference>
<evidence type="ECO:0000256" key="1">
    <source>
        <dbReference type="ARBA" id="ARBA00001964"/>
    </source>
</evidence>
<dbReference type="InterPro" id="IPR029061">
    <property type="entry name" value="THDP-binding"/>
</dbReference>
<evidence type="ECO:0000259" key="6">
    <source>
        <dbReference type="Pfam" id="PF02775"/>
    </source>
</evidence>
<dbReference type="Pfam" id="PF02776">
    <property type="entry name" value="TPP_enzyme_N"/>
    <property type="match status" value="1"/>
</dbReference>
<dbReference type="GO" id="GO:0003984">
    <property type="term" value="F:acetolactate synthase activity"/>
    <property type="evidence" value="ECO:0007669"/>
    <property type="project" value="TreeGrafter"/>
</dbReference>
<dbReference type="Proteomes" id="UP000321685">
    <property type="component" value="Unassembled WGS sequence"/>
</dbReference>
<proteinExistence type="inferred from homology"/>
<evidence type="ECO:0000259" key="7">
    <source>
        <dbReference type="Pfam" id="PF02776"/>
    </source>
</evidence>
<dbReference type="GO" id="GO:0009097">
    <property type="term" value="P:isoleucine biosynthetic process"/>
    <property type="evidence" value="ECO:0007669"/>
    <property type="project" value="TreeGrafter"/>
</dbReference>
<dbReference type="PANTHER" id="PTHR18968">
    <property type="entry name" value="THIAMINE PYROPHOSPHATE ENZYMES"/>
    <property type="match status" value="1"/>
</dbReference>
<dbReference type="SUPFAM" id="SSF52467">
    <property type="entry name" value="DHS-like NAD/FAD-binding domain"/>
    <property type="match status" value="1"/>
</dbReference>
<evidence type="ECO:0000259" key="5">
    <source>
        <dbReference type="Pfam" id="PF00205"/>
    </source>
</evidence>
<dbReference type="PANTHER" id="PTHR18968:SF13">
    <property type="entry name" value="ACETOLACTATE SYNTHASE CATALYTIC SUBUNIT, MITOCHONDRIAL"/>
    <property type="match status" value="1"/>
</dbReference>
<dbReference type="AlphaFoldDB" id="A0A511DJY6"/>
<accession>A0A511DJY6</accession>
<keyword evidence="9" id="KW-1185">Reference proteome</keyword>
<keyword evidence="3 4" id="KW-0786">Thiamine pyrophosphate</keyword>
<dbReference type="GO" id="GO:0050660">
    <property type="term" value="F:flavin adenine dinucleotide binding"/>
    <property type="evidence" value="ECO:0007669"/>
    <property type="project" value="TreeGrafter"/>
</dbReference>
<feature type="domain" description="Thiamine pyrophosphate enzyme central" evidence="5">
    <location>
        <begin position="175"/>
        <end position="256"/>
    </location>
</feature>
<dbReference type="InterPro" id="IPR029035">
    <property type="entry name" value="DHS-like_NAD/FAD-binding_dom"/>
</dbReference>
<dbReference type="InterPro" id="IPR012000">
    <property type="entry name" value="Thiamin_PyroP_enz_cen_dom"/>
</dbReference>
<evidence type="ECO:0000256" key="3">
    <source>
        <dbReference type="ARBA" id="ARBA00023052"/>
    </source>
</evidence>
<dbReference type="EMBL" id="BJVJ01000036">
    <property type="protein sequence ID" value="GEL24583.1"/>
    <property type="molecule type" value="Genomic_DNA"/>
</dbReference>
<protein>
    <submittedName>
        <fullName evidence="8">Acetolactate synthase</fullName>
    </submittedName>
</protein>
<dbReference type="GO" id="GO:0030976">
    <property type="term" value="F:thiamine pyrophosphate binding"/>
    <property type="evidence" value="ECO:0007669"/>
    <property type="project" value="InterPro"/>
</dbReference>
<evidence type="ECO:0000256" key="4">
    <source>
        <dbReference type="RuleBase" id="RU362132"/>
    </source>
</evidence>
<name>A0A511DJY6_9PSEU</name>
<dbReference type="InterPro" id="IPR012001">
    <property type="entry name" value="Thiamin_PyroP_enz_TPP-bd_dom"/>
</dbReference>
<dbReference type="Pfam" id="PF00205">
    <property type="entry name" value="TPP_enzyme_M"/>
    <property type="match status" value="1"/>
</dbReference>
<dbReference type="InterPro" id="IPR045229">
    <property type="entry name" value="TPP_enz"/>
</dbReference>
<comment type="similarity">
    <text evidence="2 4">Belongs to the TPP enzyme family.</text>
</comment>
<dbReference type="GO" id="GO:0000287">
    <property type="term" value="F:magnesium ion binding"/>
    <property type="evidence" value="ECO:0007669"/>
    <property type="project" value="InterPro"/>
</dbReference>
<reference evidence="8 9" key="1">
    <citation type="submission" date="2019-07" db="EMBL/GenBank/DDBJ databases">
        <title>Whole genome shotgun sequence of Pseudonocardia sulfidoxydans NBRC 16205.</title>
        <authorList>
            <person name="Hosoyama A."/>
            <person name="Uohara A."/>
            <person name="Ohji S."/>
            <person name="Ichikawa N."/>
        </authorList>
    </citation>
    <scope>NUCLEOTIDE SEQUENCE [LARGE SCALE GENOMIC DNA]</scope>
    <source>
        <strain evidence="8 9">NBRC 16205</strain>
    </source>
</reference>
<dbReference type="CDD" id="cd07035">
    <property type="entry name" value="TPP_PYR_POX_like"/>
    <property type="match status" value="1"/>
</dbReference>
<comment type="caution">
    <text evidence="8">The sequence shown here is derived from an EMBL/GenBank/DDBJ whole genome shotgun (WGS) entry which is preliminary data.</text>
</comment>
<gene>
    <name evidence="8" type="primary">ilvB</name>
    <name evidence="8" type="ORF">PSU4_35370</name>
</gene>
<dbReference type="SUPFAM" id="SSF52518">
    <property type="entry name" value="Thiamin diphosphate-binding fold (THDP-binding)"/>
    <property type="match status" value="2"/>
</dbReference>